<evidence type="ECO:0000256" key="13">
    <source>
        <dbReference type="ARBA" id="ARBA00023136"/>
    </source>
</evidence>
<dbReference type="SUPFAM" id="SSF52540">
    <property type="entry name" value="P-loop containing nucleoside triphosphate hydrolases"/>
    <property type="match status" value="1"/>
</dbReference>
<dbReference type="EC" id="2.7.10.2" evidence="4"/>
<keyword evidence="6" id="KW-0997">Cell inner membrane</keyword>
<evidence type="ECO:0000256" key="6">
    <source>
        <dbReference type="ARBA" id="ARBA00022519"/>
    </source>
</evidence>
<keyword evidence="12 17" id="KW-1133">Transmembrane helix</keyword>
<dbReference type="InterPro" id="IPR032807">
    <property type="entry name" value="GNVR"/>
</dbReference>
<dbReference type="InterPro" id="IPR050445">
    <property type="entry name" value="Bact_polysacc_biosynth/exp"/>
</dbReference>
<keyword evidence="22" id="KW-1185">Reference proteome</keyword>
<dbReference type="Pfam" id="PF13614">
    <property type="entry name" value="AAA_31"/>
    <property type="match status" value="1"/>
</dbReference>
<name>A0A0F4Q6N7_9GAMM</name>
<keyword evidence="11" id="KW-0067">ATP-binding</keyword>
<sequence length="737" mass="82966">MKTATRNTGAAEVVTLGYYLKVINKFKWRIALLAILVTTLAMVWALQLTPSYRASATLLIEAQQRKAVSFEEVYGLDASKKEYYQTQYEILRSRAIARDVIEQLNLLEHRDFQPKPSMLSWVMNDIKQWVKQYIPQKPQTLPSTADAQQAYEKRMQKIITAFSRRLSIHPIRKTQLVVIAYESSDPALAADVANAVGEAYITHAMQAKMGIAKQASGWLNDRLSILRERLDKSEQKLQSYREREDLVDIEGVVGLVRRELEQTAQQLVEAKRNQSELNAIMRVVDEYGRDDIARLESINEITTHKVIQDVKREVVTAQRKVSELRQVYGPKHPKMIAARAELATVQENLSAQIRSLVMGLEKEMRTANSTVSALQQDVEQLRQRFQMLTRKETEYHQLKREVETNRNIYDTFLSRSKETEVTSDFNSPIARFTDYAYQPTNPAKPNRKLIVVLAFVATLGFGIVLAFLTDALNDTLNNAEEVENKLGQRLLGVLPSLPSSKRKPLPTHTFFDKGKLAFAEAVRTFRTSLVLSQMDRDNQVIEVTSSVPGEGKSTTSINLAFSLGQMEKVLLIDADMRRPSLAGRFSLPAYQPGLANVLANTQQLEECIHVDEQSNIHVLCAGQIPSNPLELLSSENFKALLAHLRQQYDYIVLDTAPLEAVSDALVVSQHSDSVIYVVKSGSTRQGLVKAGLHRLIDAKANICGVLLNQVNGKQKQGHNAHYGYYDSHGYTQANAPT</sequence>
<feature type="coiled-coil region" evidence="16">
    <location>
        <begin position="223"/>
        <end position="280"/>
    </location>
</feature>
<dbReference type="Pfam" id="PF02706">
    <property type="entry name" value="Wzz"/>
    <property type="match status" value="1"/>
</dbReference>
<evidence type="ECO:0000256" key="4">
    <source>
        <dbReference type="ARBA" id="ARBA00011903"/>
    </source>
</evidence>
<dbReference type="AlphaFoldDB" id="A0A0F4Q6N7"/>
<feature type="transmembrane region" description="Helical" evidence="17">
    <location>
        <begin position="26"/>
        <end position="46"/>
    </location>
</feature>
<dbReference type="GO" id="GO:0005886">
    <property type="term" value="C:plasma membrane"/>
    <property type="evidence" value="ECO:0007669"/>
    <property type="project" value="UniProtKB-SubCell"/>
</dbReference>
<dbReference type="PANTHER" id="PTHR32309:SF13">
    <property type="entry name" value="FERRIC ENTEROBACTIN TRANSPORT PROTEIN FEPE"/>
    <property type="match status" value="1"/>
</dbReference>
<evidence type="ECO:0000259" key="18">
    <source>
        <dbReference type="Pfam" id="PF02706"/>
    </source>
</evidence>
<dbReference type="InterPro" id="IPR003856">
    <property type="entry name" value="LPS_length_determ_N"/>
</dbReference>
<dbReference type="eggNOG" id="COG0489">
    <property type="taxonomic scope" value="Bacteria"/>
</dbReference>
<keyword evidence="13 17" id="KW-0472">Membrane</keyword>
<evidence type="ECO:0000259" key="19">
    <source>
        <dbReference type="Pfam" id="PF13614"/>
    </source>
</evidence>
<keyword evidence="7" id="KW-0808">Transferase</keyword>
<dbReference type="GO" id="GO:0004715">
    <property type="term" value="F:non-membrane spanning protein tyrosine kinase activity"/>
    <property type="evidence" value="ECO:0007669"/>
    <property type="project" value="UniProtKB-EC"/>
</dbReference>
<evidence type="ECO:0000256" key="16">
    <source>
        <dbReference type="SAM" id="Coils"/>
    </source>
</evidence>
<dbReference type="FunFam" id="3.40.50.300:FF:000527">
    <property type="entry name" value="Tyrosine-protein kinase etk"/>
    <property type="match status" value="1"/>
</dbReference>
<dbReference type="EMBL" id="JXXZ01000001">
    <property type="protein sequence ID" value="KJZ02227.1"/>
    <property type="molecule type" value="Genomic_DNA"/>
</dbReference>
<feature type="domain" description="Polysaccharide chain length determinant N-terminal" evidence="18">
    <location>
        <begin position="16"/>
        <end position="104"/>
    </location>
</feature>
<evidence type="ECO:0000256" key="11">
    <source>
        <dbReference type="ARBA" id="ARBA00022840"/>
    </source>
</evidence>
<dbReference type="GO" id="GO:0005524">
    <property type="term" value="F:ATP binding"/>
    <property type="evidence" value="ECO:0007669"/>
    <property type="project" value="UniProtKB-KW"/>
</dbReference>
<dbReference type="Proteomes" id="UP000033664">
    <property type="component" value="Unassembled WGS sequence"/>
</dbReference>
<dbReference type="RefSeq" id="WP_045978971.1">
    <property type="nucleotide sequence ID" value="NZ_JXXY01000005.1"/>
</dbReference>
<dbReference type="InterPro" id="IPR025669">
    <property type="entry name" value="AAA_dom"/>
</dbReference>
<dbReference type="GO" id="GO:0042802">
    <property type="term" value="F:identical protein binding"/>
    <property type="evidence" value="ECO:0007669"/>
    <property type="project" value="UniProtKB-ARBA"/>
</dbReference>
<dbReference type="InterPro" id="IPR027417">
    <property type="entry name" value="P-loop_NTPase"/>
</dbReference>
<evidence type="ECO:0000256" key="9">
    <source>
        <dbReference type="ARBA" id="ARBA00022741"/>
    </source>
</evidence>
<comment type="catalytic activity">
    <reaction evidence="15">
        <text>L-tyrosyl-[protein] + ATP = O-phospho-L-tyrosyl-[protein] + ADP + H(+)</text>
        <dbReference type="Rhea" id="RHEA:10596"/>
        <dbReference type="Rhea" id="RHEA-COMP:10136"/>
        <dbReference type="Rhea" id="RHEA-COMP:20101"/>
        <dbReference type="ChEBI" id="CHEBI:15378"/>
        <dbReference type="ChEBI" id="CHEBI:30616"/>
        <dbReference type="ChEBI" id="CHEBI:46858"/>
        <dbReference type="ChEBI" id="CHEBI:61978"/>
        <dbReference type="ChEBI" id="CHEBI:456216"/>
        <dbReference type="EC" id="2.7.10.2"/>
    </reaction>
</comment>
<evidence type="ECO:0000256" key="14">
    <source>
        <dbReference type="ARBA" id="ARBA00023137"/>
    </source>
</evidence>
<feature type="domain" description="Tyrosine-protein kinase G-rich" evidence="20">
    <location>
        <begin position="394"/>
        <end position="468"/>
    </location>
</feature>
<dbReference type="CDD" id="cd05387">
    <property type="entry name" value="BY-kinase"/>
    <property type="match status" value="1"/>
</dbReference>
<evidence type="ECO:0000256" key="15">
    <source>
        <dbReference type="ARBA" id="ARBA00051245"/>
    </source>
</evidence>
<dbReference type="Gene3D" id="3.40.50.300">
    <property type="entry name" value="P-loop containing nucleotide triphosphate hydrolases"/>
    <property type="match status" value="1"/>
</dbReference>
<evidence type="ECO:0000256" key="8">
    <source>
        <dbReference type="ARBA" id="ARBA00022692"/>
    </source>
</evidence>
<keyword evidence="8 17" id="KW-0812">Transmembrane</keyword>
<feature type="coiled-coil region" evidence="16">
    <location>
        <begin position="357"/>
        <end position="391"/>
    </location>
</feature>
<keyword evidence="16" id="KW-0175">Coiled coil</keyword>
<dbReference type="OrthoDB" id="9775724at2"/>
<feature type="transmembrane region" description="Helical" evidence="17">
    <location>
        <begin position="449"/>
        <end position="468"/>
    </location>
</feature>
<feature type="domain" description="AAA" evidence="19">
    <location>
        <begin position="539"/>
        <end position="680"/>
    </location>
</feature>
<dbReference type="PANTHER" id="PTHR32309">
    <property type="entry name" value="TYROSINE-PROTEIN KINASE"/>
    <property type="match status" value="1"/>
</dbReference>
<evidence type="ECO:0000313" key="21">
    <source>
        <dbReference type="EMBL" id="KJZ02227.1"/>
    </source>
</evidence>
<organism evidence="21 22">
    <name type="scientific">Pseudoalteromonas ruthenica</name>
    <dbReference type="NCBI Taxonomy" id="151081"/>
    <lineage>
        <taxon>Bacteria</taxon>
        <taxon>Pseudomonadati</taxon>
        <taxon>Pseudomonadota</taxon>
        <taxon>Gammaproteobacteria</taxon>
        <taxon>Alteromonadales</taxon>
        <taxon>Pseudoalteromonadaceae</taxon>
        <taxon>Pseudoalteromonas</taxon>
    </lineage>
</organism>
<comment type="similarity">
    <text evidence="3">Belongs to the etk/wzc family.</text>
</comment>
<gene>
    <name evidence="21" type="ORF">TW72_00690</name>
</gene>
<dbReference type="PATRIC" id="fig|151081.8.peg.1320"/>
<dbReference type="InterPro" id="IPR005702">
    <property type="entry name" value="Wzc-like_C"/>
</dbReference>
<evidence type="ECO:0000256" key="5">
    <source>
        <dbReference type="ARBA" id="ARBA00022475"/>
    </source>
</evidence>
<dbReference type="NCBIfam" id="TIGR01007">
    <property type="entry name" value="eps_fam"/>
    <property type="match status" value="1"/>
</dbReference>
<comment type="subcellular location">
    <subcellularLocation>
        <location evidence="1">Cell inner membrane</location>
        <topology evidence="1">Multi-pass membrane protein</topology>
    </subcellularLocation>
</comment>
<comment type="caution">
    <text evidence="21">The sequence shown here is derived from an EMBL/GenBank/DDBJ whole genome shotgun (WGS) entry which is preliminary data.</text>
</comment>
<comment type="similarity">
    <text evidence="2">Belongs to the CpsD/CapB family.</text>
</comment>
<dbReference type="Pfam" id="PF13807">
    <property type="entry name" value="GNVR"/>
    <property type="match status" value="1"/>
</dbReference>
<evidence type="ECO:0000259" key="20">
    <source>
        <dbReference type="Pfam" id="PF13807"/>
    </source>
</evidence>
<evidence type="ECO:0000256" key="1">
    <source>
        <dbReference type="ARBA" id="ARBA00004429"/>
    </source>
</evidence>
<reference evidence="21 22" key="1">
    <citation type="journal article" date="2015" name="BMC Genomics">
        <title>Genome mining reveals unlocked bioactive potential of marine Gram-negative bacteria.</title>
        <authorList>
            <person name="Machado H."/>
            <person name="Sonnenschein E.C."/>
            <person name="Melchiorsen J."/>
            <person name="Gram L."/>
        </authorList>
    </citation>
    <scope>NUCLEOTIDE SEQUENCE [LARGE SCALE GENOMIC DNA]</scope>
    <source>
        <strain evidence="21 22">S3137</strain>
    </source>
</reference>
<proteinExistence type="inferred from homology"/>
<evidence type="ECO:0000256" key="2">
    <source>
        <dbReference type="ARBA" id="ARBA00007316"/>
    </source>
</evidence>
<evidence type="ECO:0000256" key="17">
    <source>
        <dbReference type="SAM" id="Phobius"/>
    </source>
</evidence>
<keyword evidence="14" id="KW-0829">Tyrosine-protein kinase</keyword>
<evidence type="ECO:0000256" key="10">
    <source>
        <dbReference type="ARBA" id="ARBA00022777"/>
    </source>
</evidence>
<keyword evidence="5" id="KW-1003">Cell membrane</keyword>
<keyword evidence="9" id="KW-0547">Nucleotide-binding</keyword>
<dbReference type="GeneID" id="58227001"/>
<evidence type="ECO:0000313" key="22">
    <source>
        <dbReference type="Proteomes" id="UP000033664"/>
    </source>
</evidence>
<protein>
    <recommendedName>
        <fullName evidence="4">non-specific protein-tyrosine kinase</fullName>
        <ecNumber evidence="4">2.7.10.2</ecNumber>
    </recommendedName>
</protein>
<evidence type="ECO:0000256" key="3">
    <source>
        <dbReference type="ARBA" id="ARBA00008883"/>
    </source>
</evidence>
<dbReference type="eggNOG" id="COG3206">
    <property type="taxonomic scope" value="Bacteria"/>
</dbReference>
<evidence type="ECO:0000256" key="12">
    <source>
        <dbReference type="ARBA" id="ARBA00022989"/>
    </source>
</evidence>
<keyword evidence="10" id="KW-0418">Kinase</keyword>
<evidence type="ECO:0000256" key="7">
    <source>
        <dbReference type="ARBA" id="ARBA00022679"/>
    </source>
</evidence>
<accession>A0A0F4Q6N7</accession>